<feature type="compositionally biased region" description="Low complexity" evidence="7">
    <location>
        <begin position="190"/>
        <end position="201"/>
    </location>
</feature>
<dbReference type="PROSITE" id="PS50217">
    <property type="entry name" value="BZIP"/>
    <property type="match status" value="1"/>
</dbReference>
<comment type="similarity">
    <text evidence="2">Belongs to the bZIP family.</text>
</comment>
<dbReference type="Proteomes" id="UP000494040">
    <property type="component" value="Unassembled WGS sequence"/>
</dbReference>
<name>A0A8I6RG40_CIMLE</name>
<dbReference type="InterPro" id="IPR046347">
    <property type="entry name" value="bZIP_sf"/>
</dbReference>
<evidence type="ECO:0000313" key="10">
    <source>
        <dbReference type="Proteomes" id="UP000494040"/>
    </source>
</evidence>
<dbReference type="CTD" id="47767"/>
<dbReference type="OrthoDB" id="5847285at2759"/>
<evidence type="ECO:0000259" key="8">
    <source>
        <dbReference type="PROSITE" id="PS50217"/>
    </source>
</evidence>
<dbReference type="SMART" id="SM00338">
    <property type="entry name" value="BRLZ"/>
    <property type="match status" value="1"/>
</dbReference>
<protein>
    <recommendedName>
        <fullName evidence="8">BZIP domain-containing protein</fullName>
    </recommendedName>
</protein>
<dbReference type="GO" id="GO:0001228">
    <property type="term" value="F:DNA-binding transcription activator activity, RNA polymerase II-specific"/>
    <property type="evidence" value="ECO:0007669"/>
    <property type="project" value="TreeGrafter"/>
</dbReference>
<evidence type="ECO:0000256" key="7">
    <source>
        <dbReference type="SAM" id="MobiDB-lite"/>
    </source>
</evidence>
<evidence type="ECO:0000313" key="9">
    <source>
        <dbReference type="EnsemblMetazoa" id="XP_014243227.1"/>
    </source>
</evidence>
<proteinExistence type="inferred from homology"/>
<dbReference type="KEGG" id="clec:106663140"/>
<feature type="compositionally biased region" description="Basic and acidic residues" evidence="7">
    <location>
        <begin position="255"/>
        <end position="269"/>
    </location>
</feature>
<evidence type="ECO:0000256" key="1">
    <source>
        <dbReference type="ARBA" id="ARBA00004123"/>
    </source>
</evidence>
<dbReference type="FunFam" id="1.20.5.170:FF:000021">
    <property type="entry name" value="Cyclic AMP-dependent transcription factor ATF-4"/>
    <property type="match status" value="1"/>
</dbReference>
<dbReference type="GO" id="GO:0005634">
    <property type="term" value="C:nucleus"/>
    <property type="evidence" value="ECO:0007669"/>
    <property type="project" value="UniProtKB-SubCell"/>
</dbReference>
<feature type="region of interest" description="Disordered" evidence="7">
    <location>
        <begin position="190"/>
        <end position="269"/>
    </location>
</feature>
<dbReference type="PANTHER" id="PTHR13044:SF14">
    <property type="entry name" value="CRYPTOCEPHAL, ISOFORM A"/>
    <property type="match status" value="1"/>
</dbReference>
<comment type="subcellular location">
    <subcellularLocation>
        <location evidence="1">Nucleus</location>
    </subcellularLocation>
</comment>
<organism evidence="9 10">
    <name type="scientific">Cimex lectularius</name>
    <name type="common">Bed bug</name>
    <name type="synonym">Acanthia lectularia</name>
    <dbReference type="NCBI Taxonomy" id="79782"/>
    <lineage>
        <taxon>Eukaryota</taxon>
        <taxon>Metazoa</taxon>
        <taxon>Ecdysozoa</taxon>
        <taxon>Arthropoda</taxon>
        <taxon>Hexapoda</taxon>
        <taxon>Insecta</taxon>
        <taxon>Pterygota</taxon>
        <taxon>Neoptera</taxon>
        <taxon>Paraneoptera</taxon>
        <taxon>Hemiptera</taxon>
        <taxon>Heteroptera</taxon>
        <taxon>Panheteroptera</taxon>
        <taxon>Cimicomorpha</taxon>
        <taxon>Cimicidae</taxon>
        <taxon>Cimex</taxon>
    </lineage>
</organism>
<feature type="domain" description="BZIP" evidence="8">
    <location>
        <begin position="233"/>
        <end position="296"/>
    </location>
</feature>
<evidence type="ECO:0000256" key="2">
    <source>
        <dbReference type="ARBA" id="ARBA00007163"/>
    </source>
</evidence>
<keyword evidence="6" id="KW-0539">Nucleus</keyword>
<dbReference type="PANTHER" id="PTHR13044">
    <property type="entry name" value="ACTIVATING TRANSCRIPTION FACTOR ATF 4/5"/>
    <property type="match status" value="1"/>
</dbReference>
<keyword evidence="5" id="KW-0804">Transcription</keyword>
<reference evidence="9" key="1">
    <citation type="submission" date="2022-01" db="UniProtKB">
        <authorList>
            <consortium name="EnsemblMetazoa"/>
        </authorList>
    </citation>
    <scope>IDENTIFICATION</scope>
</reference>
<dbReference type="CDD" id="cd14692">
    <property type="entry name" value="bZIP_ATF4"/>
    <property type="match status" value="1"/>
</dbReference>
<dbReference type="AlphaFoldDB" id="A0A8I6RG40"/>
<keyword evidence="10" id="KW-1185">Reference proteome</keyword>
<dbReference type="Gene3D" id="1.20.5.170">
    <property type="match status" value="1"/>
</dbReference>
<sequence>METYTTKGLTQVWKTEPESPPSWGIDLLGDVELWGAKDATWKKDAWKCEEWDISHGLLGSPEGSLSSGEEILDDIDGIIKSEDWPEGLYEGYDNMDVWDCYKNFTPMAVPNVQQELPMVIPSQTDLLREFEDVLTQTTESLTPPDSPQSQEQIFINILEEMNPGEVTTTQLVDNTEKPNVAACSPLCVEPWSSPSPSQSDSGYDDPDWSPGDWSPGQTVPEPKRSHRKTTTTEERKLRKKEQNKNAATRYRQKKKQEMEGIMGEEKGLQDENDRLKTDVTEITREIRYLKSLMRDLFKAKGLLK</sequence>
<dbReference type="InterPro" id="IPR004827">
    <property type="entry name" value="bZIP"/>
</dbReference>
<dbReference type="GeneID" id="106663140"/>
<evidence type="ECO:0000256" key="6">
    <source>
        <dbReference type="ARBA" id="ARBA00023242"/>
    </source>
</evidence>
<dbReference type="SUPFAM" id="SSF57959">
    <property type="entry name" value="Leucine zipper domain"/>
    <property type="match status" value="1"/>
</dbReference>
<dbReference type="GO" id="GO:0000977">
    <property type="term" value="F:RNA polymerase II transcription regulatory region sequence-specific DNA binding"/>
    <property type="evidence" value="ECO:0007669"/>
    <property type="project" value="TreeGrafter"/>
</dbReference>
<evidence type="ECO:0000256" key="5">
    <source>
        <dbReference type="ARBA" id="ARBA00023163"/>
    </source>
</evidence>
<dbReference type="Pfam" id="PF00170">
    <property type="entry name" value="bZIP_1"/>
    <property type="match status" value="1"/>
</dbReference>
<dbReference type="EnsemblMetazoa" id="XM_014387741.2">
    <property type="protein sequence ID" value="XP_014243227.1"/>
    <property type="gene ID" value="LOC106663140"/>
</dbReference>
<accession>A0A8I6RG40</accession>
<feature type="compositionally biased region" description="Basic and acidic residues" evidence="7">
    <location>
        <begin position="230"/>
        <end position="243"/>
    </location>
</feature>
<keyword evidence="3" id="KW-0805">Transcription regulation</keyword>
<dbReference type="RefSeq" id="XP_014243227.1">
    <property type="nucleotide sequence ID" value="XM_014387741.2"/>
</dbReference>
<keyword evidence="4" id="KW-0238">DNA-binding</keyword>
<evidence type="ECO:0000256" key="4">
    <source>
        <dbReference type="ARBA" id="ARBA00023125"/>
    </source>
</evidence>
<evidence type="ECO:0000256" key="3">
    <source>
        <dbReference type="ARBA" id="ARBA00023015"/>
    </source>
</evidence>
<dbReference type="PROSITE" id="PS00036">
    <property type="entry name" value="BZIP_BASIC"/>
    <property type="match status" value="1"/>
</dbReference>